<sequence length="789" mass="87503">MPGTMPLATYPPRDQEFVMRTQRATARIQEVMGGYTGLQAPKAGFRASTEYIPMAYSDGPSLRPEHPGSYHGPRRLSSSSASTITSSVTSPRDSFDSRPRSSSFNSSQSSLEWSPTLSSGPSPRSSSAYTHYQLQNNKAGYYPWQRPVPIKTRQKVKPGELFAALPGEVLELILEELRNLHLQPSSNSCATCWMRDCCSIALSARKFIKYARESLYQHIYLVGAEGPNMKKRTKLSHGSRLVLLRRTLRANPHIAVIVRSLKPPAVPSTTTIQEYNDLVASVVMACPNLERLVGFYPTYNHSFQRVFHALSTRPRLREMNWIIDSPPFQRQFRTQTSPGGNQLLRATADLQPQQSEVFLNFHVNWQQLTTLVIHVHLGATLSPHTLLDHTLRCLPSLQNLILSHLPHDAFNDTNLLALPCLKRLSLSHLSGVTTAGLSSMATRSASTSITTLTLIHMNVESLPALARIFSNLSSLETFNIVQAYAPIMPTDEYIWLFPYLASQSLRKLHWDIPYLPTRATTADTILAKSISANGFPALRMLRAPNDPEGIFQTLCYPSERVDFPTDRFRNGHHQQSSYLTAAGLLQNGHGRTGSGYTQSSNRKSIANISGNQKPSSAPSSPLFPPDTLMLPRDNSNLHQARLAAQARLETARRFPRFFVNVVDEDGTVVEKFGIGGFLGTVESKISYVLRPDAGGTDEGGGLVTAADMLGDCGEALVLQQQQGSDDKGGSMSKKDRKKLEAAEMEARTREGCVGRWNMISSSNGQMVDKNDKERWWHAERGRWKGVALS</sequence>
<dbReference type="Proteomes" id="UP001283341">
    <property type="component" value="Unassembled WGS sequence"/>
</dbReference>
<protein>
    <recommendedName>
        <fullName evidence="4">F-box domain-containing protein</fullName>
    </recommendedName>
</protein>
<accession>A0AAE0IT71</accession>
<dbReference type="SUPFAM" id="SSF52058">
    <property type="entry name" value="L domain-like"/>
    <property type="match status" value="1"/>
</dbReference>
<organism evidence="2 3">
    <name type="scientific">Apodospora peruviana</name>
    <dbReference type="NCBI Taxonomy" id="516989"/>
    <lineage>
        <taxon>Eukaryota</taxon>
        <taxon>Fungi</taxon>
        <taxon>Dikarya</taxon>
        <taxon>Ascomycota</taxon>
        <taxon>Pezizomycotina</taxon>
        <taxon>Sordariomycetes</taxon>
        <taxon>Sordariomycetidae</taxon>
        <taxon>Sordariales</taxon>
        <taxon>Lasiosphaeriaceae</taxon>
        <taxon>Apodospora</taxon>
    </lineage>
</organism>
<feature type="compositionally biased region" description="Low complexity" evidence="1">
    <location>
        <begin position="100"/>
        <end position="127"/>
    </location>
</feature>
<reference evidence="2" key="2">
    <citation type="submission" date="2023-06" db="EMBL/GenBank/DDBJ databases">
        <authorList>
            <consortium name="Lawrence Berkeley National Laboratory"/>
            <person name="Haridas S."/>
            <person name="Hensen N."/>
            <person name="Bonometti L."/>
            <person name="Westerberg I."/>
            <person name="Brannstrom I.O."/>
            <person name="Guillou S."/>
            <person name="Cros-Aarteil S."/>
            <person name="Calhoun S."/>
            <person name="Kuo A."/>
            <person name="Mondo S."/>
            <person name="Pangilinan J."/>
            <person name="Riley R."/>
            <person name="Labutti K."/>
            <person name="Andreopoulos B."/>
            <person name="Lipzen A."/>
            <person name="Chen C."/>
            <person name="Yanf M."/>
            <person name="Daum C."/>
            <person name="Ng V."/>
            <person name="Clum A."/>
            <person name="Steindorff A."/>
            <person name="Ohm R."/>
            <person name="Martin F."/>
            <person name="Silar P."/>
            <person name="Natvig D."/>
            <person name="Lalanne C."/>
            <person name="Gautier V."/>
            <person name="Ament-Velasquez S.L."/>
            <person name="Kruys A."/>
            <person name="Hutchinson M.I."/>
            <person name="Powell A.J."/>
            <person name="Barry K."/>
            <person name="Miller A.N."/>
            <person name="Grigoriev I.V."/>
            <person name="Debuchy R."/>
            <person name="Gladieux P."/>
            <person name="Thoren M.H."/>
            <person name="Johannesson H."/>
        </authorList>
    </citation>
    <scope>NUCLEOTIDE SEQUENCE</scope>
    <source>
        <strain evidence="2">CBS 118394</strain>
    </source>
</reference>
<keyword evidence="3" id="KW-1185">Reference proteome</keyword>
<evidence type="ECO:0000313" key="3">
    <source>
        <dbReference type="Proteomes" id="UP001283341"/>
    </source>
</evidence>
<evidence type="ECO:0000313" key="2">
    <source>
        <dbReference type="EMBL" id="KAK3330773.1"/>
    </source>
</evidence>
<comment type="caution">
    <text evidence="2">The sequence shown here is derived from an EMBL/GenBank/DDBJ whole genome shotgun (WGS) entry which is preliminary data.</text>
</comment>
<feature type="region of interest" description="Disordered" evidence="1">
    <location>
        <begin position="589"/>
        <end position="631"/>
    </location>
</feature>
<reference evidence="2" key="1">
    <citation type="journal article" date="2023" name="Mol. Phylogenet. Evol.">
        <title>Genome-scale phylogeny and comparative genomics of the fungal order Sordariales.</title>
        <authorList>
            <person name="Hensen N."/>
            <person name="Bonometti L."/>
            <person name="Westerberg I."/>
            <person name="Brannstrom I.O."/>
            <person name="Guillou S."/>
            <person name="Cros-Aarteil S."/>
            <person name="Calhoun S."/>
            <person name="Haridas S."/>
            <person name="Kuo A."/>
            <person name="Mondo S."/>
            <person name="Pangilinan J."/>
            <person name="Riley R."/>
            <person name="LaButti K."/>
            <person name="Andreopoulos B."/>
            <person name="Lipzen A."/>
            <person name="Chen C."/>
            <person name="Yan M."/>
            <person name="Daum C."/>
            <person name="Ng V."/>
            <person name="Clum A."/>
            <person name="Steindorff A."/>
            <person name="Ohm R.A."/>
            <person name="Martin F."/>
            <person name="Silar P."/>
            <person name="Natvig D.O."/>
            <person name="Lalanne C."/>
            <person name="Gautier V."/>
            <person name="Ament-Velasquez S.L."/>
            <person name="Kruys A."/>
            <person name="Hutchinson M.I."/>
            <person name="Powell A.J."/>
            <person name="Barry K."/>
            <person name="Miller A.N."/>
            <person name="Grigoriev I.V."/>
            <person name="Debuchy R."/>
            <person name="Gladieux P."/>
            <person name="Hiltunen Thoren M."/>
            <person name="Johannesson H."/>
        </authorList>
    </citation>
    <scope>NUCLEOTIDE SEQUENCE</scope>
    <source>
        <strain evidence="2">CBS 118394</strain>
    </source>
</reference>
<dbReference type="Gene3D" id="3.80.10.10">
    <property type="entry name" value="Ribonuclease Inhibitor"/>
    <property type="match status" value="1"/>
</dbReference>
<evidence type="ECO:0000256" key="1">
    <source>
        <dbReference type="SAM" id="MobiDB-lite"/>
    </source>
</evidence>
<proteinExistence type="predicted"/>
<feature type="compositionally biased region" description="Low complexity" evidence="1">
    <location>
        <begin position="77"/>
        <end position="92"/>
    </location>
</feature>
<evidence type="ECO:0008006" key="4">
    <source>
        <dbReference type="Google" id="ProtNLM"/>
    </source>
</evidence>
<feature type="region of interest" description="Disordered" evidence="1">
    <location>
        <begin position="56"/>
        <end position="128"/>
    </location>
</feature>
<dbReference type="InterPro" id="IPR032675">
    <property type="entry name" value="LRR_dom_sf"/>
</dbReference>
<feature type="region of interest" description="Disordered" evidence="1">
    <location>
        <begin position="720"/>
        <end position="742"/>
    </location>
</feature>
<dbReference type="EMBL" id="JAUEDM010000001">
    <property type="protein sequence ID" value="KAK3330773.1"/>
    <property type="molecule type" value="Genomic_DNA"/>
</dbReference>
<name>A0AAE0IT71_9PEZI</name>
<dbReference type="AlphaFoldDB" id="A0AAE0IT71"/>
<gene>
    <name evidence="2" type="ORF">B0H66DRAFT_465105</name>
</gene>
<feature type="compositionally biased region" description="Polar residues" evidence="1">
    <location>
        <begin position="594"/>
        <end position="613"/>
    </location>
</feature>